<proteinExistence type="predicted"/>
<sequence>MEAEGVGELERGGAQDGVSVELRLLPPCSTICRDEDAIAYSMVGIHLRDRDLLLTEAVFRAARLLAQGLYPDTVMLAGRGDDTYERESEGDCTRRTHQIDTVDKERSIFLLHRQWIQIEWRRRNRVKAGEEEPEIGGTEAP</sequence>
<evidence type="ECO:0000313" key="1">
    <source>
        <dbReference type="EMBL" id="KAF0914621.1"/>
    </source>
</evidence>
<reference evidence="1 2" key="1">
    <citation type="submission" date="2019-11" db="EMBL/GenBank/DDBJ databases">
        <title>Whole genome sequence of Oryza granulata.</title>
        <authorList>
            <person name="Li W."/>
        </authorList>
    </citation>
    <scope>NUCLEOTIDE SEQUENCE [LARGE SCALE GENOMIC DNA]</scope>
    <source>
        <strain evidence="2">cv. Menghai</strain>
        <tissue evidence="1">Leaf</tissue>
    </source>
</reference>
<comment type="caution">
    <text evidence="1">The sequence shown here is derived from an EMBL/GenBank/DDBJ whole genome shotgun (WGS) entry which is preliminary data.</text>
</comment>
<name>A0A6G1DQF3_9ORYZ</name>
<keyword evidence="2" id="KW-1185">Reference proteome</keyword>
<dbReference type="AlphaFoldDB" id="A0A6G1DQF3"/>
<organism evidence="1 2">
    <name type="scientific">Oryza meyeriana var. granulata</name>
    <dbReference type="NCBI Taxonomy" id="110450"/>
    <lineage>
        <taxon>Eukaryota</taxon>
        <taxon>Viridiplantae</taxon>
        <taxon>Streptophyta</taxon>
        <taxon>Embryophyta</taxon>
        <taxon>Tracheophyta</taxon>
        <taxon>Spermatophyta</taxon>
        <taxon>Magnoliopsida</taxon>
        <taxon>Liliopsida</taxon>
        <taxon>Poales</taxon>
        <taxon>Poaceae</taxon>
        <taxon>BOP clade</taxon>
        <taxon>Oryzoideae</taxon>
        <taxon>Oryzeae</taxon>
        <taxon>Oryzinae</taxon>
        <taxon>Oryza</taxon>
        <taxon>Oryza meyeriana</taxon>
    </lineage>
</organism>
<gene>
    <name evidence="1" type="ORF">E2562_030686</name>
</gene>
<evidence type="ECO:0000313" key="2">
    <source>
        <dbReference type="Proteomes" id="UP000479710"/>
    </source>
</evidence>
<accession>A0A6G1DQF3</accession>
<protein>
    <submittedName>
        <fullName evidence="1">Uncharacterized protein</fullName>
    </submittedName>
</protein>
<dbReference type="Proteomes" id="UP000479710">
    <property type="component" value="Unassembled WGS sequence"/>
</dbReference>
<dbReference type="EMBL" id="SPHZ02000006">
    <property type="protein sequence ID" value="KAF0914621.1"/>
    <property type="molecule type" value="Genomic_DNA"/>
</dbReference>